<dbReference type="InterPro" id="IPR015421">
    <property type="entry name" value="PyrdxlP-dep_Trfase_major"/>
</dbReference>
<dbReference type="InterPro" id="IPR015422">
    <property type="entry name" value="PyrdxlP-dep_Trfase_small"/>
</dbReference>
<dbReference type="Gene3D" id="3.90.1150.10">
    <property type="entry name" value="Aspartate Aminotransferase, domain 1"/>
    <property type="match status" value="1"/>
</dbReference>
<dbReference type="PROSITE" id="PS00868">
    <property type="entry name" value="CYS_MET_METAB_PP"/>
    <property type="match status" value="1"/>
</dbReference>
<accession>A0A5N1IKX0</accession>
<comment type="cofactor">
    <cofactor evidence="1 4">
        <name>pyridoxal 5'-phosphate</name>
        <dbReference type="ChEBI" id="CHEBI:597326"/>
    </cofactor>
</comment>
<gene>
    <name evidence="5" type="ORF">F0P94_15565</name>
</gene>
<dbReference type="RefSeq" id="WP_150904838.1">
    <property type="nucleotide sequence ID" value="NZ_VTWT01000009.1"/>
</dbReference>
<dbReference type="Proteomes" id="UP000326570">
    <property type="component" value="Unassembled WGS sequence"/>
</dbReference>
<feature type="modified residue" description="N6-(pyridoxal phosphate)lysine" evidence="3">
    <location>
        <position position="204"/>
    </location>
</feature>
<dbReference type="GO" id="GO:0019346">
    <property type="term" value="P:transsulfuration"/>
    <property type="evidence" value="ECO:0007669"/>
    <property type="project" value="InterPro"/>
</dbReference>
<dbReference type="FunFam" id="3.40.640.10:FF:000046">
    <property type="entry name" value="Cystathionine gamma-lyase"/>
    <property type="match status" value="1"/>
</dbReference>
<dbReference type="InterPro" id="IPR000277">
    <property type="entry name" value="Cys/Met-Metab_PyrdxlP-dep_enz"/>
</dbReference>
<sequence length="385" mass="42970">MDLSYILNELGEDRELYFNSVAPPIIQTSNFSCKTVDALRNALQHESEVDFYTRGNNPTTDLLEKKVAALEGTEHALAFGSGIAAVSAAVMSQISAGDHIVTVAKPYSWTNTLMKKYLPRFGVEVTFVDGRDAANYEKAIKPNTKVFYLESPNSFTFELQDIAAVCAIAKRNNIVTIIDNSYATPLFQSPIALGVDIVVHAATKYISGHSDTMGGIICSTHETITKIFEAEFMTLGGIISPFNSWLLLRGLRTLPVRMERIAATTRQVVDYLVNHPKVQRVFFPFLPTDPQYELAMRQMRNNSGQFTIQLKTESIQEIDLFCDSLQHFLMAASWGGHESLIYPTAASYNSGNYKSELPVNLIRFYIGLEDPEYLISDLEQAFSKI</sequence>
<keyword evidence="5" id="KW-0808">Transferase</keyword>
<evidence type="ECO:0000256" key="3">
    <source>
        <dbReference type="PIRSR" id="PIRSR001434-2"/>
    </source>
</evidence>
<name>A0A5N1IKX0_9BACT</name>
<keyword evidence="5" id="KW-0032">Aminotransferase</keyword>
<dbReference type="InterPro" id="IPR015424">
    <property type="entry name" value="PyrdxlP-dep_Trfase"/>
</dbReference>
<evidence type="ECO:0000313" key="5">
    <source>
        <dbReference type="EMBL" id="KAA9327334.1"/>
    </source>
</evidence>
<dbReference type="GO" id="GO:0016846">
    <property type="term" value="F:carbon-sulfur lyase activity"/>
    <property type="evidence" value="ECO:0007669"/>
    <property type="project" value="TreeGrafter"/>
</dbReference>
<dbReference type="Pfam" id="PF01053">
    <property type="entry name" value="Cys_Met_Meta_PP"/>
    <property type="match status" value="1"/>
</dbReference>
<dbReference type="InterPro" id="IPR054542">
    <property type="entry name" value="Cys_met_metab_PP"/>
</dbReference>
<dbReference type="PANTHER" id="PTHR11808">
    <property type="entry name" value="TRANS-SULFURATION ENZYME FAMILY MEMBER"/>
    <property type="match status" value="1"/>
</dbReference>
<reference evidence="5 6" key="1">
    <citation type="submission" date="2019-09" db="EMBL/GenBank/DDBJ databases">
        <title>Genome sequence of Adhaeribacter sp. M2.</title>
        <authorList>
            <person name="Srinivasan S."/>
        </authorList>
    </citation>
    <scope>NUCLEOTIDE SEQUENCE [LARGE SCALE GENOMIC DNA]</scope>
    <source>
        <strain evidence="5 6">M2</strain>
    </source>
</reference>
<dbReference type="GO" id="GO:0030170">
    <property type="term" value="F:pyridoxal phosphate binding"/>
    <property type="evidence" value="ECO:0007669"/>
    <property type="project" value="InterPro"/>
</dbReference>
<dbReference type="CDD" id="cd00614">
    <property type="entry name" value="CGS_like"/>
    <property type="match status" value="1"/>
</dbReference>
<evidence type="ECO:0000256" key="4">
    <source>
        <dbReference type="RuleBase" id="RU362118"/>
    </source>
</evidence>
<dbReference type="GO" id="GO:0005737">
    <property type="term" value="C:cytoplasm"/>
    <property type="evidence" value="ECO:0007669"/>
    <property type="project" value="TreeGrafter"/>
</dbReference>
<protein>
    <submittedName>
        <fullName evidence="5">Aminotransferase class I/II-fold pyridoxal phosphate-dependent enzyme</fullName>
    </submittedName>
</protein>
<dbReference type="AlphaFoldDB" id="A0A5N1IKX0"/>
<organism evidence="5 6">
    <name type="scientific">Adhaeribacter soli</name>
    <dbReference type="NCBI Taxonomy" id="2607655"/>
    <lineage>
        <taxon>Bacteria</taxon>
        <taxon>Pseudomonadati</taxon>
        <taxon>Bacteroidota</taxon>
        <taxon>Cytophagia</taxon>
        <taxon>Cytophagales</taxon>
        <taxon>Hymenobacteraceae</taxon>
        <taxon>Adhaeribacter</taxon>
    </lineage>
</organism>
<keyword evidence="2 3" id="KW-0663">Pyridoxal phosphate</keyword>
<dbReference type="PIRSF" id="PIRSF001434">
    <property type="entry name" value="CGS"/>
    <property type="match status" value="1"/>
</dbReference>
<evidence type="ECO:0000256" key="1">
    <source>
        <dbReference type="ARBA" id="ARBA00001933"/>
    </source>
</evidence>
<comment type="caution">
    <text evidence="5">The sequence shown here is derived from an EMBL/GenBank/DDBJ whole genome shotgun (WGS) entry which is preliminary data.</text>
</comment>
<proteinExistence type="inferred from homology"/>
<dbReference type="SUPFAM" id="SSF53383">
    <property type="entry name" value="PLP-dependent transferases"/>
    <property type="match status" value="1"/>
</dbReference>
<evidence type="ECO:0000313" key="6">
    <source>
        <dbReference type="Proteomes" id="UP000326570"/>
    </source>
</evidence>
<dbReference type="EMBL" id="VTWT01000009">
    <property type="protein sequence ID" value="KAA9327334.1"/>
    <property type="molecule type" value="Genomic_DNA"/>
</dbReference>
<comment type="similarity">
    <text evidence="4">Belongs to the trans-sulfuration enzymes family.</text>
</comment>
<dbReference type="Gene3D" id="3.40.640.10">
    <property type="entry name" value="Type I PLP-dependent aspartate aminotransferase-like (Major domain)"/>
    <property type="match status" value="1"/>
</dbReference>
<evidence type="ECO:0000256" key="2">
    <source>
        <dbReference type="ARBA" id="ARBA00022898"/>
    </source>
</evidence>
<dbReference type="GO" id="GO:0008483">
    <property type="term" value="F:transaminase activity"/>
    <property type="evidence" value="ECO:0007669"/>
    <property type="project" value="UniProtKB-KW"/>
</dbReference>
<keyword evidence="6" id="KW-1185">Reference proteome</keyword>
<dbReference type="PANTHER" id="PTHR11808:SF80">
    <property type="entry name" value="CYSTATHIONINE GAMMA-LYASE"/>
    <property type="match status" value="1"/>
</dbReference>